<keyword evidence="1" id="KW-0812">Transmembrane</keyword>
<evidence type="ECO:0000313" key="2">
    <source>
        <dbReference type="EMBL" id="XBH21667.1"/>
    </source>
</evidence>
<dbReference type="InterPro" id="IPR050558">
    <property type="entry name" value="PTS_Sugar-Specific_Components"/>
</dbReference>
<evidence type="ECO:0000256" key="1">
    <source>
        <dbReference type="SAM" id="Phobius"/>
    </source>
</evidence>
<feature type="transmembrane region" description="Helical" evidence="1">
    <location>
        <begin position="437"/>
        <end position="459"/>
    </location>
</feature>
<evidence type="ECO:0008006" key="3">
    <source>
        <dbReference type="Google" id="ProtNLM"/>
    </source>
</evidence>
<keyword evidence="1" id="KW-1133">Transmembrane helix</keyword>
<protein>
    <recommendedName>
        <fullName evidence="3">PTS sugar transporter</fullName>
    </recommendedName>
</protein>
<feature type="transmembrane region" description="Helical" evidence="1">
    <location>
        <begin position="220"/>
        <end position="238"/>
    </location>
</feature>
<gene>
    <name evidence="2" type="ORF">V5R04_00100</name>
</gene>
<dbReference type="PANTHER" id="PTHR30175">
    <property type="entry name" value="PHOSPHOTRANSFERASE SYSTEM TRANSPORT PROTEIN"/>
    <property type="match status" value="1"/>
</dbReference>
<feature type="transmembrane region" description="Helical" evidence="1">
    <location>
        <begin position="250"/>
        <end position="270"/>
    </location>
</feature>
<feature type="transmembrane region" description="Helical" evidence="1">
    <location>
        <begin position="323"/>
        <end position="348"/>
    </location>
</feature>
<keyword evidence="1" id="KW-0472">Membrane</keyword>
<name>A0AAU7DU12_9MICO</name>
<feature type="transmembrane region" description="Helical" evidence="1">
    <location>
        <begin position="504"/>
        <end position="529"/>
    </location>
</feature>
<reference evidence="2" key="1">
    <citation type="submission" date="2024-02" db="EMBL/GenBank/DDBJ databases">
        <title>Tomenella chthoni gen. nov. sp. nov., a member of the family Jonesiaceae isolated from bat guano.</title>
        <authorList>
            <person name="Miller S.L."/>
            <person name="King J."/>
            <person name="Sankaranarayanan K."/>
            <person name="Lawson P.A."/>
        </authorList>
    </citation>
    <scope>NUCLEOTIDE SEQUENCE</scope>
    <source>
        <strain evidence="2">BS-20</strain>
    </source>
</reference>
<feature type="transmembrane region" description="Helical" evidence="1">
    <location>
        <begin position="368"/>
        <end position="394"/>
    </location>
</feature>
<sequence>MSSPTVSTAAKRLALLASSGGNLHSQGGSDPRKLVADIAKQIQAAGFELGAVQYVNASSSFDTAAQITQAELWTLNADGQLEVTATGSLEEVNEQARLQDATLAAAIADGQFDGLILMSADPNGVNAQAVDAAVALGLPASGTGGSSIADAQKRGLNLVAVSGTTGTTSGTRAVSYVAGLARHWKVKYRPALGAVAPNGGSADQLAGASDNLWRRISIRGIMLGSLPAFIALALILALSKVPFLSSLSPVFDLLIAGLPVVVAAIAARKISGLDEVGLTAGVIAGVLSVNGGVLGGLAGGIVAGILSSYLIGWTLKNRFPVTTANIVTGAIAGLLAGLLVFFVLAPITTEIAEGLKVGIEWALEFNPILAGALAGLIMWPAIIGGVYHAAILPLVLLEMSEKGHSFFGAVDMVSLVMVAFGITMANVVRPRTSGERALAGSGAAVNFFFGTFVEAAYPFMFGDKRVFGVAIGAATIGGAVAGAFKVEATAYLPAFVAPTVSNSPLGLIFAMLVSAGTAFVGTYLINLAVTRSSAGKAVIS</sequence>
<accession>A0AAU7DU12</accession>
<feature type="transmembrane region" description="Helical" evidence="1">
    <location>
        <begin position="406"/>
        <end position="425"/>
    </location>
</feature>
<feature type="transmembrane region" description="Helical" evidence="1">
    <location>
        <begin position="466"/>
        <end position="484"/>
    </location>
</feature>
<organism evidence="2">
    <name type="scientific">Jonesiaceae bacterium BS-20</name>
    <dbReference type="NCBI Taxonomy" id="3120821"/>
    <lineage>
        <taxon>Bacteria</taxon>
        <taxon>Bacillati</taxon>
        <taxon>Actinomycetota</taxon>
        <taxon>Actinomycetes</taxon>
        <taxon>Micrococcales</taxon>
        <taxon>Jonesiaceae</taxon>
    </lineage>
</organism>
<feature type="transmembrane region" description="Helical" evidence="1">
    <location>
        <begin position="282"/>
        <end position="311"/>
    </location>
</feature>
<dbReference type="PANTHER" id="PTHR30175:SF1">
    <property type="entry name" value="PTS SYSTEM ARBUTIN-, CELLOBIOSE-, AND SALICIN-SPECIFIC EIIBC COMPONENT-RELATED"/>
    <property type="match status" value="1"/>
</dbReference>
<proteinExistence type="predicted"/>
<dbReference type="AlphaFoldDB" id="A0AAU7DU12"/>
<dbReference type="EMBL" id="CP146203">
    <property type="protein sequence ID" value="XBH21667.1"/>
    <property type="molecule type" value="Genomic_DNA"/>
</dbReference>